<keyword evidence="3" id="KW-1185">Reference proteome</keyword>
<dbReference type="EMBL" id="CP141882">
    <property type="protein sequence ID" value="WRT65184.1"/>
    <property type="molecule type" value="Genomic_DNA"/>
</dbReference>
<feature type="region of interest" description="Disordered" evidence="1">
    <location>
        <begin position="167"/>
        <end position="287"/>
    </location>
</feature>
<gene>
    <name evidence="2" type="ORF">IL334_002127</name>
</gene>
<dbReference type="RefSeq" id="XP_062789924.1">
    <property type="nucleotide sequence ID" value="XM_062933873.1"/>
</dbReference>
<name>A0ABZ1CTU4_9TREE</name>
<feature type="compositionally biased region" description="Polar residues" evidence="1">
    <location>
        <begin position="265"/>
        <end position="276"/>
    </location>
</feature>
<feature type="compositionally biased region" description="Low complexity" evidence="1">
    <location>
        <begin position="167"/>
        <end position="215"/>
    </location>
</feature>
<feature type="compositionally biased region" description="Polar residues" evidence="1">
    <location>
        <begin position="216"/>
        <end position="235"/>
    </location>
</feature>
<protein>
    <recommendedName>
        <fullName evidence="4">Coilin</fullName>
    </recommendedName>
</protein>
<accession>A0ABZ1CTU4</accession>
<evidence type="ECO:0008006" key="4">
    <source>
        <dbReference type="Google" id="ProtNLM"/>
    </source>
</evidence>
<evidence type="ECO:0000313" key="2">
    <source>
        <dbReference type="EMBL" id="WRT65184.1"/>
    </source>
</evidence>
<feature type="compositionally biased region" description="Basic and acidic residues" evidence="1">
    <location>
        <begin position="101"/>
        <end position="122"/>
    </location>
</feature>
<reference evidence="2 3" key="1">
    <citation type="submission" date="2024-01" db="EMBL/GenBank/DDBJ databases">
        <title>Comparative genomics of Cryptococcus and Kwoniella reveals pathogenesis evolution and contrasting modes of karyotype evolution via chromosome fusion or intercentromeric recombination.</title>
        <authorList>
            <person name="Coelho M.A."/>
            <person name="David-Palma M."/>
            <person name="Shea T."/>
            <person name="Bowers K."/>
            <person name="McGinley-Smith S."/>
            <person name="Mohammad A.W."/>
            <person name="Gnirke A."/>
            <person name="Yurkov A.M."/>
            <person name="Nowrousian M."/>
            <person name="Sun S."/>
            <person name="Cuomo C.A."/>
            <person name="Heitman J."/>
        </authorList>
    </citation>
    <scope>NUCLEOTIDE SEQUENCE [LARGE SCALE GENOMIC DNA]</scope>
    <source>
        <strain evidence="2">CBS 11374</strain>
    </source>
</reference>
<sequence length="574" mass="62550">MRVKLTLLPPFQNTKIILPIAETVKTIHDLKKHILQSLSLVSQHASKAKELVLEIDGFELLAGSEVGVIEGGDIVTVRLAPGGSKVQLTNKKTSNKKRKSSTKEKDADPKISKRQRLSKDVVKNVGKSSQKKQVAEPCKPKNLILPLISHEISNGKRARSLTVTSSLSSSSSNLSSSSAASSSSSSSRASDSSLTSSSSSLSSSSSDASSSLNSAPIVQSSNPYPVLSKPTQSSKAHVPPGQGKSVTKNRNARRRMALQYKKLAAQQSQTKSSVNVGNPGRENGRTSESVVEAVTSTTNIAVVGDQQIPVPGSMSNRNKKKGFLKDMKEKRGTKTLFDRDHNQSSAVLPEQLEGPTQASFEAIVTGKDVPLPFEDTSFLPYELEGPSTSTPRKDRMIPPSQIQDIPSNIFITSVEFPRAPVSPRRKQRGKLPAEDMEIDAKSNEGEGAECITEEVSLNQGIKDEHIWKRLDRDFDTLPALSLETYQNIKQDDRLTCKELELDLMTFSPGLVIKLARAIQVTGGKVQMEWVQRPVVDEYDGYHEGTEAIGHEVEGDGKFVLDREEVAAEKWKTIS</sequence>
<evidence type="ECO:0000313" key="3">
    <source>
        <dbReference type="Proteomes" id="UP001329825"/>
    </source>
</evidence>
<dbReference type="GeneID" id="87954258"/>
<feature type="region of interest" description="Disordered" evidence="1">
    <location>
        <begin position="86"/>
        <end position="137"/>
    </location>
</feature>
<organism evidence="2 3">
    <name type="scientific">Kwoniella shivajii</name>
    <dbReference type="NCBI Taxonomy" id="564305"/>
    <lineage>
        <taxon>Eukaryota</taxon>
        <taxon>Fungi</taxon>
        <taxon>Dikarya</taxon>
        <taxon>Basidiomycota</taxon>
        <taxon>Agaricomycotina</taxon>
        <taxon>Tremellomycetes</taxon>
        <taxon>Tremellales</taxon>
        <taxon>Cryptococcaceae</taxon>
        <taxon>Kwoniella</taxon>
    </lineage>
</organism>
<proteinExistence type="predicted"/>
<dbReference type="Proteomes" id="UP001329825">
    <property type="component" value="Chromosome 2"/>
</dbReference>
<evidence type="ECO:0000256" key="1">
    <source>
        <dbReference type="SAM" id="MobiDB-lite"/>
    </source>
</evidence>